<name>A0A7D4TN14_9SPHI</name>
<protein>
    <recommendedName>
        <fullName evidence="4">Protein involved in gliding motility RemB</fullName>
    </recommendedName>
</protein>
<keyword evidence="1" id="KW-0732">Signal</keyword>
<dbReference type="InterPro" id="IPR038636">
    <property type="entry name" value="Wzi_sf"/>
</dbReference>
<reference evidence="2 3" key="1">
    <citation type="submission" date="2020-05" db="EMBL/GenBank/DDBJ databases">
        <title>Mucilaginibacter mali sp. nov.</title>
        <authorList>
            <person name="Kim H.S."/>
            <person name="Lee K.C."/>
            <person name="Suh M.K."/>
            <person name="Kim J.-S."/>
            <person name="Han K.-I."/>
            <person name="Eom M.K."/>
            <person name="Shin Y.K."/>
            <person name="Lee J.-S."/>
        </authorList>
    </citation>
    <scope>NUCLEOTIDE SEQUENCE [LARGE SCALE GENOMIC DNA]</scope>
    <source>
        <strain evidence="2 3">G2-14</strain>
    </source>
</reference>
<keyword evidence="3" id="KW-1185">Reference proteome</keyword>
<evidence type="ECO:0000313" key="2">
    <source>
        <dbReference type="EMBL" id="QKJ29414.1"/>
    </source>
</evidence>
<evidence type="ECO:0008006" key="4">
    <source>
        <dbReference type="Google" id="ProtNLM"/>
    </source>
</evidence>
<dbReference type="EMBL" id="CP054139">
    <property type="protein sequence ID" value="QKJ29414.1"/>
    <property type="molecule type" value="Genomic_DNA"/>
</dbReference>
<dbReference type="AlphaFoldDB" id="A0A7D4TN14"/>
<feature type="chain" id="PRO_5029012096" description="Protein involved in gliding motility RemB" evidence="1">
    <location>
        <begin position="21"/>
        <end position="531"/>
    </location>
</feature>
<dbReference type="RefSeq" id="WP_173414108.1">
    <property type="nucleotide sequence ID" value="NZ_CP054139.1"/>
</dbReference>
<accession>A0A7D4TN14</accession>
<dbReference type="KEGG" id="mmab:HQ865_06465"/>
<evidence type="ECO:0000313" key="3">
    <source>
        <dbReference type="Proteomes" id="UP000505355"/>
    </source>
</evidence>
<evidence type="ECO:0000256" key="1">
    <source>
        <dbReference type="SAM" id="SignalP"/>
    </source>
</evidence>
<feature type="signal peptide" evidence="1">
    <location>
        <begin position="1"/>
        <end position="20"/>
    </location>
</feature>
<dbReference type="Proteomes" id="UP000505355">
    <property type="component" value="Chromosome"/>
</dbReference>
<sequence>MRRYLHVLLMLVLNFAFVKAKAQSELIPISNYINSKIDKSIYFSGSERSHTAMRPFIIGDVLDSAKYASLLSPVQFKQWQTDSWLGRKIFAEHLIEFKRPDFELTADFLPDLAFGNEKSRSLYLNTRGFEIKGVVGKKKLFSFNTYLYENQAKFAGYITKFVNDNQVVPGQATLHNTTVHNTFDYAYSGGTISFTPSNFLNMQMGYDKNFIGDGYRSLLLSDNAVNYPFIKLTGTLGPLRYMAMYAEFTDDYGLVSNDDIPFPKKHGIFHYLSWNVNKNLNFGLFENVMWEPGDIDFTYLNPIIFAHPVDQANGSPGKSTIGFTGNYKFLNHYVLYGQFALNEFTFKEFFAGTGYWANKHGEQLGLKYLEAFNIKGLNLQAELNSVRPYTYASQKTATNYSHLNQSLAHPYGANFKEFLMIGTYNVKRFTIREQLGYSLYGQDTLGVNYGKNINLSYKDRAADYGNFIGQGVKTHLYYSTLNIFYLLNPKNNLGIELGYAARRESSIASTNNTSIITFGIKSSFRNIYYDF</sequence>
<dbReference type="Gene3D" id="2.40.160.130">
    <property type="entry name" value="Capsule assembly protein Wzi"/>
    <property type="match status" value="1"/>
</dbReference>
<gene>
    <name evidence="2" type="ORF">HQ865_06465</name>
</gene>
<organism evidence="2 3">
    <name type="scientific">Mucilaginibacter mali</name>
    <dbReference type="NCBI Taxonomy" id="2740462"/>
    <lineage>
        <taxon>Bacteria</taxon>
        <taxon>Pseudomonadati</taxon>
        <taxon>Bacteroidota</taxon>
        <taxon>Sphingobacteriia</taxon>
        <taxon>Sphingobacteriales</taxon>
        <taxon>Sphingobacteriaceae</taxon>
        <taxon>Mucilaginibacter</taxon>
    </lineage>
</organism>
<proteinExistence type="predicted"/>